<protein>
    <submittedName>
        <fullName evidence="7">Ig-like domain-containing protein</fullName>
    </submittedName>
</protein>
<keyword evidence="6" id="KW-1185">Reference proteome</keyword>
<evidence type="ECO:0000256" key="2">
    <source>
        <dbReference type="ARBA" id="ARBA00023157"/>
    </source>
</evidence>
<evidence type="ECO:0000256" key="3">
    <source>
        <dbReference type="ARBA" id="ARBA00023319"/>
    </source>
</evidence>
<dbReference type="Proteomes" id="UP000095283">
    <property type="component" value="Unplaced"/>
</dbReference>
<feature type="domain" description="Ig-like" evidence="5">
    <location>
        <begin position="44"/>
        <end position="183"/>
    </location>
</feature>
<keyword evidence="2" id="KW-1015">Disulfide bond</keyword>
<dbReference type="InterPro" id="IPR013783">
    <property type="entry name" value="Ig-like_fold"/>
</dbReference>
<dbReference type="PANTHER" id="PTHR45080:SF8">
    <property type="entry name" value="IG-LIKE DOMAIN-CONTAINING PROTEIN"/>
    <property type="match status" value="1"/>
</dbReference>
<keyword evidence="3" id="KW-0393">Immunoglobulin domain</keyword>
<dbReference type="Gene3D" id="2.60.40.10">
    <property type="entry name" value="Immunoglobulins"/>
    <property type="match status" value="2"/>
</dbReference>
<name>A0A1I7XRD3_HETBA</name>
<dbReference type="InterPro" id="IPR050958">
    <property type="entry name" value="Cell_Adh-Cytoskel_Orgn"/>
</dbReference>
<evidence type="ECO:0000313" key="6">
    <source>
        <dbReference type="Proteomes" id="UP000095283"/>
    </source>
</evidence>
<dbReference type="CDD" id="cd00096">
    <property type="entry name" value="Ig"/>
    <property type="match status" value="1"/>
</dbReference>
<dbReference type="SUPFAM" id="SSF48726">
    <property type="entry name" value="Immunoglobulin"/>
    <property type="match status" value="2"/>
</dbReference>
<dbReference type="InterPro" id="IPR007110">
    <property type="entry name" value="Ig-like_dom"/>
</dbReference>
<evidence type="ECO:0000259" key="5">
    <source>
        <dbReference type="PROSITE" id="PS50835"/>
    </source>
</evidence>
<dbReference type="Pfam" id="PF07679">
    <property type="entry name" value="I-set"/>
    <property type="match status" value="1"/>
</dbReference>
<dbReference type="GO" id="GO:0050808">
    <property type="term" value="P:synapse organization"/>
    <property type="evidence" value="ECO:0007669"/>
    <property type="project" value="TreeGrafter"/>
</dbReference>
<evidence type="ECO:0000256" key="1">
    <source>
        <dbReference type="ARBA" id="ARBA00022729"/>
    </source>
</evidence>
<reference evidence="7" key="1">
    <citation type="submission" date="2016-11" db="UniProtKB">
        <authorList>
            <consortium name="WormBaseParasite"/>
        </authorList>
    </citation>
    <scope>IDENTIFICATION</scope>
</reference>
<organism evidence="6 7">
    <name type="scientific">Heterorhabditis bacteriophora</name>
    <name type="common">Entomopathogenic nematode worm</name>
    <dbReference type="NCBI Taxonomy" id="37862"/>
    <lineage>
        <taxon>Eukaryota</taxon>
        <taxon>Metazoa</taxon>
        <taxon>Ecdysozoa</taxon>
        <taxon>Nematoda</taxon>
        <taxon>Chromadorea</taxon>
        <taxon>Rhabditida</taxon>
        <taxon>Rhabditina</taxon>
        <taxon>Rhabditomorpha</taxon>
        <taxon>Strongyloidea</taxon>
        <taxon>Heterorhabditidae</taxon>
        <taxon>Heterorhabditis</taxon>
    </lineage>
</organism>
<dbReference type="GO" id="GO:0043025">
    <property type="term" value="C:neuronal cell body"/>
    <property type="evidence" value="ECO:0007669"/>
    <property type="project" value="TreeGrafter"/>
</dbReference>
<feature type="region of interest" description="Disordered" evidence="4">
    <location>
        <begin position="300"/>
        <end position="334"/>
    </location>
</feature>
<dbReference type="PROSITE" id="PS50835">
    <property type="entry name" value="IG_LIKE"/>
    <property type="match status" value="1"/>
</dbReference>
<dbReference type="InterPro" id="IPR003599">
    <property type="entry name" value="Ig_sub"/>
</dbReference>
<sequence length="392" mass="44534">MLMNHGRVLKIVRATSSDMGRYKCSAGNAVGITAGEITLVLRVPPTIIIPLSDRLVSSESEFSLECPLSSADMQSSVEWFKDAKPVVPLLMPPEQRKRFNVDHNMFVISAVNECVACMSRPLCRRIQTLPCIYQASPRGHVRWSDEGGTKLPHQGRVRENRGILTIEQVLDDDAGLFFCSVNNRLGKAHAHIRLIVMDRPKVRVNSDRKFTTEGSVNITCEVELNCETTMDCPEALFEWTLDDLPLTGIPYKEYFKTKKYEEISKFKDKHMQILYITCVRGTHYGQKAIMCRPFQKRPKLSYSPPEGKVGEERSDKDIDSGLPQKPNRKTNPPENLHFLKSSGLCVVRRRNLPLARVLRVIHNSRGLHLKLRRALAGCRHKTDLHTLLITKH</sequence>
<evidence type="ECO:0000256" key="4">
    <source>
        <dbReference type="SAM" id="MobiDB-lite"/>
    </source>
</evidence>
<dbReference type="GO" id="GO:0030424">
    <property type="term" value="C:axon"/>
    <property type="evidence" value="ECO:0007669"/>
    <property type="project" value="TreeGrafter"/>
</dbReference>
<dbReference type="GO" id="GO:0008046">
    <property type="term" value="F:axon guidance receptor activity"/>
    <property type="evidence" value="ECO:0007669"/>
    <property type="project" value="TreeGrafter"/>
</dbReference>
<dbReference type="PANTHER" id="PTHR45080">
    <property type="entry name" value="CONTACTIN 5"/>
    <property type="match status" value="1"/>
</dbReference>
<dbReference type="AlphaFoldDB" id="A0A1I7XRD3"/>
<feature type="compositionally biased region" description="Basic and acidic residues" evidence="4">
    <location>
        <begin position="308"/>
        <end position="319"/>
    </location>
</feature>
<dbReference type="GO" id="GO:0005886">
    <property type="term" value="C:plasma membrane"/>
    <property type="evidence" value="ECO:0007669"/>
    <property type="project" value="TreeGrafter"/>
</dbReference>
<dbReference type="WBParaSite" id="Hba_20365">
    <property type="protein sequence ID" value="Hba_20365"/>
    <property type="gene ID" value="Hba_20365"/>
</dbReference>
<dbReference type="InterPro" id="IPR013098">
    <property type="entry name" value="Ig_I-set"/>
</dbReference>
<accession>A0A1I7XRD3</accession>
<dbReference type="SMART" id="SM00409">
    <property type="entry name" value="IG"/>
    <property type="match status" value="1"/>
</dbReference>
<evidence type="ECO:0000313" key="7">
    <source>
        <dbReference type="WBParaSite" id="Hba_20365"/>
    </source>
</evidence>
<proteinExistence type="predicted"/>
<keyword evidence="1" id="KW-0732">Signal</keyword>
<dbReference type="GO" id="GO:0007156">
    <property type="term" value="P:homophilic cell adhesion via plasma membrane adhesion molecules"/>
    <property type="evidence" value="ECO:0007669"/>
    <property type="project" value="TreeGrafter"/>
</dbReference>
<dbReference type="InterPro" id="IPR036179">
    <property type="entry name" value="Ig-like_dom_sf"/>
</dbReference>